<evidence type="ECO:0000256" key="6">
    <source>
        <dbReference type="ARBA" id="ARBA00023002"/>
    </source>
</evidence>
<evidence type="ECO:0000313" key="10">
    <source>
        <dbReference type="Proteomes" id="UP000429785"/>
    </source>
</evidence>
<dbReference type="PANTHER" id="PTHR11985:SF35">
    <property type="entry name" value="ANAEROBIC GLYCEROL-3-PHOSPHATE DEHYDROGENASE SUBUNIT A"/>
    <property type="match status" value="1"/>
</dbReference>
<evidence type="ECO:0000259" key="8">
    <source>
        <dbReference type="Pfam" id="PF16901"/>
    </source>
</evidence>
<evidence type="ECO:0000313" key="9">
    <source>
        <dbReference type="EMBL" id="KAB7528919.1"/>
    </source>
</evidence>
<proteinExistence type="inferred from homology"/>
<dbReference type="GO" id="GO:0046168">
    <property type="term" value="P:glycerol-3-phosphate catabolic process"/>
    <property type="evidence" value="ECO:0007669"/>
    <property type="project" value="TreeGrafter"/>
</dbReference>
<keyword evidence="3" id="KW-0285">Flavoprotein</keyword>
<evidence type="ECO:0000256" key="3">
    <source>
        <dbReference type="ARBA" id="ARBA00022630"/>
    </source>
</evidence>
<dbReference type="Gene3D" id="3.30.9.10">
    <property type="entry name" value="D-Amino Acid Oxidase, subunit A, domain 2"/>
    <property type="match status" value="1"/>
</dbReference>
<evidence type="ECO:0000256" key="4">
    <source>
        <dbReference type="ARBA" id="ARBA00022798"/>
    </source>
</evidence>
<keyword evidence="4" id="KW-0319">Glycerol metabolism</keyword>
<gene>
    <name evidence="9" type="ORF">F8C76_13810</name>
</gene>
<dbReference type="PROSITE" id="PS00978">
    <property type="entry name" value="FAD_G3PDH_2"/>
    <property type="match status" value="1"/>
</dbReference>
<feature type="domain" description="Alpha-glycerophosphate oxidase C-terminal" evidence="8">
    <location>
        <begin position="376"/>
        <end position="511"/>
    </location>
</feature>
<dbReference type="Gene3D" id="3.50.50.60">
    <property type="entry name" value="FAD/NAD(P)-binding domain"/>
    <property type="match status" value="1"/>
</dbReference>
<organism evidence="9 10">
    <name type="scientific">Flagellimonas olearia</name>
    <dbReference type="NCBI Taxonomy" id="552546"/>
    <lineage>
        <taxon>Bacteria</taxon>
        <taxon>Pseudomonadati</taxon>
        <taxon>Bacteroidota</taxon>
        <taxon>Flavobacteriia</taxon>
        <taxon>Flavobacteriales</taxon>
        <taxon>Flavobacteriaceae</taxon>
        <taxon>Flagellimonas</taxon>
    </lineage>
</organism>
<dbReference type="PRINTS" id="PR01001">
    <property type="entry name" value="FADG3PDH"/>
</dbReference>
<dbReference type="OrthoDB" id="9766796at2"/>
<comment type="similarity">
    <text evidence="2">Belongs to the FAD-dependent glycerol-3-phosphate dehydrogenase family.</text>
</comment>
<sequence length="546" mass="61224">MKKEQKETLFSRERLLHKIETEHEVWDILIIGGGATGLGVALDASSRGLKTMLFEQSDFAKGTSSRSTKLVHGGVRYLAQGNIKLVFEALRERGIMLENAPHLVNSLSFIIPSYRWWEKYFYGIGLKIYDWMAQKFRMGNTSLLKRITVLRQMSNLSPNKLNGGVQYFDGQFDDARLAINLAQTSIEQGGNLLNYMKVNELNKDFNGKVTGVQVTDMETGKTYSVQAKVVINATGVFVDDILKMDNPDANTLLKVSQGIHLVLPKSFLDSEHALMIPATTDGRVLFAVPWHNHLLVGTTDTPLDRHQLEPKPLKQEINFILDTLKDYLKIVPKEKDVLSVFVGLRPLVLPENKEVGTKEISRDHKLKVTASKLITITGGKWTTYRKMAEDTVDQAIEVGSLSAGPCQTQTLKIHGYTTGKIADGALEFYGADAIGIAQLKKDHPDWNHPLHPKFPFTVAEVIWAVRHEMARTVDDILARRLRILFLNARAAIELAPKVAEIMAGEMGKDQEWINTQIKDFQNIAKNYLVNPLLGEVLISGELQKIE</sequence>
<dbReference type="EMBL" id="WELG01000002">
    <property type="protein sequence ID" value="KAB7528919.1"/>
    <property type="molecule type" value="Genomic_DNA"/>
</dbReference>
<dbReference type="Pfam" id="PF01266">
    <property type="entry name" value="DAO"/>
    <property type="match status" value="1"/>
</dbReference>
<accession>A0A6I1DWW7</accession>
<dbReference type="Pfam" id="PF16901">
    <property type="entry name" value="DAO_C"/>
    <property type="match status" value="1"/>
</dbReference>
<dbReference type="SUPFAM" id="SSF54373">
    <property type="entry name" value="FAD-linked reductases, C-terminal domain"/>
    <property type="match status" value="1"/>
</dbReference>
<keyword evidence="6" id="KW-0560">Oxidoreductase</keyword>
<evidence type="ECO:0000256" key="5">
    <source>
        <dbReference type="ARBA" id="ARBA00022827"/>
    </source>
</evidence>
<reference evidence="9 10" key="1">
    <citation type="submission" date="2019-10" db="EMBL/GenBank/DDBJ databases">
        <title>Muricauda olearia CL-SS4 JCM15563 genome.</title>
        <authorList>
            <person name="Liu L."/>
        </authorList>
    </citation>
    <scope>NUCLEOTIDE SEQUENCE [LARGE SCALE GENOMIC DNA]</scope>
    <source>
        <strain evidence="9 10">CL-SS4</strain>
    </source>
</reference>
<evidence type="ECO:0000256" key="2">
    <source>
        <dbReference type="ARBA" id="ARBA00007330"/>
    </source>
</evidence>
<comment type="caution">
    <text evidence="9">The sequence shown here is derived from an EMBL/GenBank/DDBJ whole genome shotgun (WGS) entry which is preliminary data.</text>
</comment>
<dbReference type="Proteomes" id="UP000429785">
    <property type="component" value="Unassembled WGS sequence"/>
</dbReference>
<dbReference type="PANTHER" id="PTHR11985">
    <property type="entry name" value="GLYCEROL-3-PHOSPHATE DEHYDROGENASE"/>
    <property type="match status" value="1"/>
</dbReference>
<dbReference type="SUPFAM" id="SSF51905">
    <property type="entry name" value="FAD/NAD(P)-binding domain"/>
    <property type="match status" value="1"/>
</dbReference>
<dbReference type="InterPro" id="IPR031656">
    <property type="entry name" value="DAO_C"/>
</dbReference>
<comment type="cofactor">
    <cofactor evidence="1">
        <name>FAD</name>
        <dbReference type="ChEBI" id="CHEBI:57692"/>
    </cofactor>
</comment>
<dbReference type="GO" id="GO:0004368">
    <property type="term" value="F:glycerol-3-phosphate dehydrogenase (quinone) activity"/>
    <property type="evidence" value="ECO:0007669"/>
    <property type="project" value="InterPro"/>
</dbReference>
<evidence type="ECO:0000256" key="1">
    <source>
        <dbReference type="ARBA" id="ARBA00001974"/>
    </source>
</evidence>
<dbReference type="GO" id="GO:0006071">
    <property type="term" value="P:glycerol metabolic process"/>
    <property type="evidence" value="ECO:0007669"/>
    <property type="project" value="UniProtKB-KW"/>
</dbReference>
<keyword evidence="5" id="KW-0274">FAD</keyword>
<evidence type="ECO:0000259" key="7">
    <source>
        <dbReference type="Pfam" id="PF01266"/>
    </source>
</evidence>
<name>A0A6I1DWW7_9FLAO</name>
<dbReference type="Gene3D" id="1.10.8.870">
    <property type="entry name" value="Alpha-glycerophosphate oxidase, cap domain"/>
    <property type="match status" value="1"/>
</dbReference>
<dbReference type="RefSeq" id="WP_152132289.1">
    <property type="nucleotide sequence ID" value="NZ_WELG01000002.1"/>
</dbReference>
<protein>
    <submittedName>
        <fullName evidence="9">FAD-dependent oxidoreductase</fullName>
    </submittedName>
</protein>
<dbReference type="InterPro" id="IPR000447">
    <property type="entry name" value="G3P_DH_FAD-dep"/>
</dbReference>
<dbReference type="InterPro" id="IPR038299">
    <property type="entry name" value="DAO_C_sf"/>
</dbReference>
<feature type="domain" description="FAD dependent oxidoreductase" evidence="7">
    <location>
        <begin position="27"/>
        <end position="353"/>
    </location>
</feature>
<dbReference type="InterPro" id="IPR036188">
    <property type="entry name" value="FAD/NAD-bd_sf"/>
</dbReference>
<dbReference type="AlphaFoldDB" id="A0A6I1DWW7"/>
<dbReference type="InterPro" id="IPR006076">
    <property type="entry name" value="FAD-dep_OxRdtase"/>
</dbReference>